<feature type="signal peptide" evidence="1">
    <location>
        <begin position="1"/>
        <end position="33"/>
    </location>
</feature>
<accession>A0A8J8JU35</accession>
<keyword evidence="1" id="KW-0732">Signal</keyword>
<keyword evidence="3" id="KW-1185">Reference proteome</keyword>
<sequence>MLIFSQENKFMKKIFTLTTVCCILLVAACSKEAAVPAVPANTASAITTNHYIGEHFGGGIIFYINRGGQHGIIAAEDDLEEPAVWAYTDTITHAIAANPGTGAINTQRIFQVQGDPVDAPEDYAALEIKEYAVNGFSDWFLPSKDELNEMFLHKDLIGRFKPYAYWSSTEVNISKAWFQNFGNGQQVKSLKIYSYGLRPVRYF</sequence>
<dbReference type="Proteomes" id="UP000598971">
    <property type="component" value="Unassembled WGS sequence"/>
</dbReference>
<evidence type="ECO:0000313" key="2">
    <source>
        <dbReference type="EMBL" id="NNV55129.1"/>
    </source>
</evidence>
<dbReference type="EMBL" id="WHPF01000004">
    <property type="protein sequence ID" value="NNV55129.1"/>
    <property type="molecule type" value="Genomic_DNA"/>
</dbReference>
<reference evidence="2" key="1">
    <citation type="submission" date="2019-10" db="EMBL/GenBank/DDBJ databases">
        <title>Draft genome sequence of Panacibacter sp. KCS-6.</title>
        <authorList>
            <person name="Yim K.J."/>
        </authorList>
    </citation>
    <scope>NUCLEOTIDE SEQUENCE</scope>
    <source>
        <strain evidence="2">KCS-6</strain>
    </source>
</reference>
<feature type="chain" id="PRO_5035325775" evidence="1">
    <location>
        <begin position="34"/>
        <end position="203"/>
    </location>
</feature>
<evidence type="ECO:0000313" key="3">
    <source>
        <dbReference type="Proteomes" id="UP000598971"/>
    </source>
</evidence>
<comment type="caution">
    <text evidence="2">The sequence shown here is derived from an EMBL/GenBank/DDBJ whole genome shotgun (WGS) entry which is preliminary data.</text>
</comment>
<protein>
    <submittedName>
        <fullName evidence="2">DUF1566 domain-containing protein</fullName>
    </submittedName>
</protein>
<gene>
    <name evidence="2" type="ORF">GD597_06645</name>
</gene>
<organism evidence="2 3">
    <name type="scientific">Limnovirga soli</name>
    <dbReference type="NCBI Taxonomy" id="2656915"/>
    <lineage>
        <taxon>Bacteria</taxon>
        <taxon>Pseudomonadati</taxon>
        <taxon>Bacteroidota</taxon>
        <taxon>Chitinophagia</taxon>
        <taxon>Chitinophagales</taxon>
        <taxon>Chitinophagaceae</taxon>
        <taxon>Limnovirga</taxon>
    </lineage>
</organism>
<dbReference type="AlphaFoldDB" id="A0A8J8JU35"/>
<proteinExistence type="predicted"/>
<evidence type="ECO:0000256" key="1">
    <source>
        <dbReference type="SAM" id="SignalP"/>
    </source>
</evidence>
<name>A0A8J8JU35_9BACT</name>